<keyword evidence="11" id="KW-0175">Coiled coil</keyword>
<dbReference type="InterPro" id="IPR002490">
    <property type="entry name" value="V-ATPase_116kDa_su"/>
</dbReference>
<dbReference type="PANTHER" id="PTHR11629:SF63">
    <property type="entry name" value="V-TYPE PROTON ATPASE SUBUNIT A"/>
    <property type="match status" value="1"/>
</dbReference>
<feature type="coiled-coil region" evidence="11">
    <location>
        <begin position="82"/>
        <end position="109"/>
    </location>
</feature>
<feature type="coiled-coil region" evidence="11">
    <location>
        <begin position="217"/>
        <end position="244"/>
    </location>
</feature>
<evidence type="ECO:0000256" key="1">
    <source>
        <dbReference type="ARBA" id="ARBA00004141"/>
    </source>
</evidence>
<gene>
    <name evidence="13" type="ORF">GCM10007116_15610</name>
    <name evidence="12" type="ORF">HS1genome_0167</name>
</gene>
<accession>A0A348B0S6</accession>
<keyword evidence="6 10" id="KW-0406">Ion transport</keyword>
<protein>
    <recommendedName>
        <fullName evidence="9 10">A-type ATP synthase subunit I</fullName>
    </recommendedName>
</protein>
<feature type="transmembrane region" description="Helical" evidence="10">
    <location>
        <begin position="394"/>
        <end position="413"/>
    </location>
</feature>
<keyword evidence="7 10" id="KW-0472">Membrane</keyword>
<feature type="transmembrane region" description="Helical" evidence="10">
    <location>
        <begin position="505"/>
        <end position="522"/>
    </location>
</feature>
<evidence type="ECO:0000256" key="7">
    <source>
        <dbReference type="ARBA" id="ARBA00023136"/>
    </source>
</evidence>
<dbReference type="GO" id="GO:0046961">
    <property type="term" value="F:proton-transporting ATPase activity, rotational mechanism"/>
    <property type="evidence" value="ECO:0007669"/>
    <property type="project" value="InterPro"/>
</dbReference>
<reference evidence="14" key="2">
    <citation type="submission" date="2018-04" db="EMBL/GenBank/DDBJ databases">
        <title>Complete genome sequence of Sulfodiicoccus acidiphilus strain HS-1.</title>
        <authorList>
            <person name="Sakai H.D."/>
            <person name="Kurosawa N."/>
        </authorList>
    </citation>
    <scope>NUCLEOTIDE SEQUENCE [LARGE SCALE GENOMIC DNA]</scope>
    <source>
        <strain evidence="14">HS-1</strain>
    </source>
</reference>
<dbReference type="Pfam" id="PF01496">
    <property type="entry name" value="V_ATPase_I"/>
    <property type="match status" value="1"/>
</dbReference>
<feature type="transmembrane region" description="Helical" evidence="10">
    <location>
        <begin position="653"/>
        <end position="676"/>
    </location>
</feature>
<feature type="transmembrane region" description="Helical" evidence="10">
    <location>
        <begin position="589"/>
        <end position="610"/>
    </location>
</feature>
<keyword evidence="14" id="KW-1185">Reference proteome</keyword>
<feature type="transmembrane region" description="Helical" evidence="10">
    <location>
        <begin position="616"/>
        <end position="641"/>
    </location>
</feature>
<dbReference type="GO" id="GO:0007035">
    <property type="term" value="P:vacuolar acidification"/>
    <property type="evidence" value="ECO:0007669"/>
    <property type="project" value="TreeGrafter"/>
</dbReference>
<keyword evidence="3 10" id="KW-0813">Transport</keyword>
<reference evidence="13" key="4">
    <citation type="submission" date="2020-09" db="EMBL/GenBank/DDBJ databases">
        <authorList>
            <person name="Sun Q."/>
            <person name="Ohkuma M."/>
        </authorList>
    </citation>
    <scope>NUCLEOTIDE SEQUENCE</scope>
    <source>
        <strain evidence="13">JCM 31740</strain>
    </source>
</reference>
<dbReference type="RefSeq" id="WP_126449102.1">
    <property type="nucleotide sequence ID" value="NZ_AP018553.1"/>
</dbReference>
<keyword evidence="4 10" id="KW-0812">Transmembrane</keyword>
<dbReference type="EMBL" id="BMQS01000014">
    <property type="protein sequence ID" value="GGT99147.1"/>
    <property type="molecule type" value="Genomic_DNA"/>
</dbReference>
<dbReference type="EMBL" id="AP018553">
    <property type="protein sequence ID" value="BBD71778.1"/>
    <property type="molecule type" value="Genomic_DNA"/>
</dbReference>
<evidence type="ECO:0000256" key="3">
    <source>
        <dbReference type="ARBA" id="ARBA00022448"/>
    </source>
</evidence>
<reference evidence="13" key="1">
    <citation type="journal article" date="2014" name="Int. J. Syst. Evol. Microbiol.">
        <title>Complete genome sequence of Corynebacterium casei LMG S-19264T (=DSM 44701T), isolated from a smear-ripened cheese.</title>
        <authorList>
            <consortium name="US DOE Joint Genome Institute (JGI-PGF)"/>
            <person name="Walter F."/>
            <person name="Albersmeier A."/>
            <person name="Kalinowski J."/>
            <person name="Ruckert C."/>
        </authorList>
    </citation>
    <scope>NUCLEOTIDE SEQUENCE</scope>
    <source>
        <strain evidence="13">JCM 31740</strain>
    </source>
</reference>
<dbReference type="GO" id="GO:0051117">
    <property type="term" value="F:ATPase binding"/>
    <property type="evidence" value="ECO:0007669"/>
    <property type="project" value="TreeGrafter"/>
</dbReference>
<evidence type="ECO:0000256" key="6">
    <source>
        <dbReference type="ARBA" id="ARBA00023065"/>
    </source>
</evidence>
<evidence type="ECO:0000256" key="8">
    <source>
        <dbReference type="ARBA" id="ARBA00059506"/>
    </source>
</evidence>
<dbReference type="GO" id="GO:0033179">
    <property type="term" value="C:proton-transporting V-type ATPase, V0 domain"/>
    <property type="evidence" value="ECO:0007669"/>
    <property type="project" value="InterPro"/>
</dbReference>
<comment type="similarity">
    <text evidence="2 10">Belongs to the V-ATPase 116 kDa subunit family.</text>
</comment>
<evidence type="ECO:0000313" key="12">
    <source>
        <dbReference type="EMBL" id="BBD71778.1"/>
    </source>
</evidence>
<dbReference type="GO" id="GO:0016471">
    <property type="term" value="C:vacuolar proton-transporting V-type ATPase complex"/>
    <property type="evidence" value="ECO:0007669"/>
    <property type="project" value="TreeGrafter"/>
</dbReference>
<proteinExistence type="inferred from homology"/>
<name>A0A348B0S6_9CREN</name>
<dbReference type="OrthoDB" id="85892at2157"/>
<sequence length="710" mass="79759">MIFPEDMVRVGIFAERESLNQVVSRILRFGMFQPEEPASGISDVRMDEARRVLSYIQEHINKVGLIMEVAGLDKLTEGRMKVTDWFEAAEEVNKQASELENKFSEAFEELGQVRGELEIVKGKLKELEPFKEINISMSQIYQSQLFEMAFGIANETQLAKLKEYDWIATNAVALGKDWYAVLLVSEKGTELSKVVKEVGLRRLESLEGLQGSPSAAYSELSKQAEELERRAQELKRRFGERVRKEELEIRAVLGRLWTVRDAMTMISKARVSEFFLQFEGFTPEKLVKKLQKELQGIATVTWDRPRRYGEKEEPPTYVPLGKAARVFESLTEIYGTPSYWEISPTVFLIVSFPILFALMFPDLGNAIVIFLFALWFRKYGIRRNSRTIKDISLVLLYSSVGAMITGLIARGFFGPLPVGGTRELGIPGGQPGPLPWPIPTSVYTAPGSIVSVLLPFGEYVNISQTVPNAILLSILIGAIALFVSALLGLINAIKKRDLEYIKYDKLPVFLLYLVPIIIFAYGTTDPSNYFGAVIQVLTGVLNGLEHLFTPQLNTPANVLGYILIFWVGLTLLYNWIAKILLLRRHEGGSIGYAVGLGFVEGGFEAGLLLFSNTVSFIRILVFALAHYYILYAFSYMAYLVARTPNVLSILANPLAVVILIIGNLLAIALEGLIVFIQDLRLHFYEMFSKFYEGRGRSFSPVSTYVNLETT</sequence>
<organism evidence="12 14">
    <name type="scientific">Sulfodiicoccus acidiphilus</name>
    <dbReference type="NCBI Taxonomy" id="1670455"/>
    <lineage>
        <taxon>Archaea</taxon>
        <taxon>Thermoproteota</taxon>
        <taxon>Thermoprotei</taxon>
        <taxon>Sulfolobales</taxon>
        <taxon>Sulfolobaceae</taxon>
        <taxon>Sulfodiicoccus</taxon>
    </lineage>
</organism>
<feature type="transmembrane region" description="Helical" evidence="10">
    <location>
        <begin position="558"/>
        <end position="577"/>
    </location>
</feature>
<keyword evidence="5 10" id="KW-1133">Transmembrane helix</keyword>
<reference evidence="12" key="3">
    <citation type="journal article" date="2019" name="BMC Res. Notes">
        <title>Complete genome sequence of the Sulfodiicoccus acidiphilus strain HS-1T, the first crenarchaeon that lacks polB3, isolated from an acidic hot spring in Ohwaku-dani, Hakone, Japan.</title>
        <authorList>
            <person name="Sakai H.D."/>
            <person name="Kurosawa N."/>
        </authorList>
    </citation>
    <scope>NUCLEOTIDE SEQUENCE</scope>
    <source>
        <strain evidence="12">HS-1</strain>
    </source>
</reference>
<dbReference type="Proteomes" id="UP000616143">
    <property type="component" value="Unassembled WGS sequence"/>
</dbReference>
<comment type="subcellular location">
    <subcellularLocation>
        <location evidence="1">Membrane</location>
        <topology evidence="1">Multi-pass membrane protein</topology>
    </subcellularLocation>
</comment>
<dbReference type="KEGG" id="sacd:HS1genome_0167"/>
<evidence type="ECO:0000313" key="13">
    <source>
        <dbReference type="EMBL" id="GGT99147.1"/>
    </source>
</evidence>
<dbReference type="PANTHER" id="PTHR11629">
    <property type="entry name" value="VACUOLAR PROTON ATPASES"/>
    <property type="match status" value="1"/>
</dbReference>
<evidence type="ECO:0000256" key="11">
    <source>
        <dbReference type="SAM" id="Coils"/>
    </source>
</evidence>
<evidence type="ECO:0000256" key="4">
    <source>
        <dbReference type="ARBA" id="ARBA00022692"/>
    </source>
</evidence>
<evidence type="ECO:0000256" key="10">
    <source>
        <dbReference type="RuleBase" id="RU361189"/>
    </source>
</evidence>
<evidence type="ECO:0000313" key="14">
    <source>
        <dbReference type="Proteomes" id="UP000276741"/>
    </source>
</evidence>
<evidence type="ECO:0000256" key="2">
    <source>
        <dbReference type="ARBA" id="ARBA00009904"/>
    </source>
</evidence>
<feature type="transmembrane region" description="Helical" evidence="10">
    <location>
        <begin position="346"/>
        <end position="374"/>
    </location>
</feature>
<feature type="transmembrane region" description="Helical" evidence="10">
    <location>
        <begin position="469"/>
        <end position="493"/>
    </location>
</feature>
<dbReference type="AlphaFoldDB" id="A0A348B0S6"/>
<comment type="function">
    <text evidence="8">Component of the A-type ATP synthase that produces ATP from ADP in the presence of a proton gradient across the membrane.</text>
</comment>
<dbReference type="Proteomes" id="UP000276741">
    <property type="component" value="Chromosome"/>
</dbReference>
<dbReference type="GeneID" id="38665658"/>
<evidence type="ECO:0000256" key="5">
    <source>
        <dbReference type="ARBA" id="ARBA00022989"/>
    </source>
</evidence>
<evidence type="ECO:0000256" key="9">
    <source>
        <dbReference type="ARBA" id="ARBA00068671"/>
    </source>
</evidence>